<dbReference type="PANTHER" id="PTHR11403">
    <property type="entry name" value="CYTOCHROME C OXIDASE SUBUNIT III"/>
    <property type="match status" value="1"/>
</dbReference>
<dbReference type="AlphaFoldDB" id="A0AAU6PC43"/>
<keyword evidence="6 9" id="KW-1133">Transmembrane helix</keyword>
<dbReference type="InterPro" id="IPR000298">
    <property type="entry name" value="Cyt_c_oxidase-like_su3"/>
</dbReference>
<dbReference type="GO" id="GO:0016020">
    <property type="term" value="C:membrane"/>
    <property type="evidence" value="ECO:0007669"/>
    <property type="project" value="UniProtKB-SubCell"/>
</dbReference>
<sequence>MKNHPFHLVDFSPWPLVGSLGILTLTCGSVSLFTSFSPSLFILGLLIVLLTIFQWWRDVIRESTFMGFHTSFVVVMISFGVILFIVSEIMFFFSFFWGFFHSSLSPGVEIGLFWPPVGIKIFNPMNIPMLNTMILLSSGMTMTWAHNSLLSNNYSDMVWGLILTLMLGFYFSFLQLYEYIECSFCISDSIYGCLFFVMTGFHGLHVIIGTLFISVIFFRGVFLHFSSVHHVGFESSSWYWHFVDLVWLFLYLSVYWWGS</sequence>
<evidence type="ECO:0000256" key="3">
    <source>
        <dbReference type="ARBA" id="ARBA00015944"/>
    </source>
</evidence>
<dbReference type="Gene3D" id="1.20.120.80">
    <property type="entry name" value="Cytochrome c oxidase, subunit III, four-helix bundle"/>
    <property type="match status" value="1"/>
</dbReference>
<evidence type="ECO:0000256" key="6">
    <source>
        <dbReference type="ARBA" id="ARBA00022989"/>
    </source>
</evidence>
<evidence type="ECO:0000256" key="5">
    <source>
        <dbReference type="ARBA" id="ARBA00022967"/>
    </source>
</evidence>
<keyword evidence="7 9" id="KW-0472">Membrane</keyword>
<dbReference type="Gene3D" id="1.10.287.70">
    <property type="match status" value="1"/>
</dbReference>
<feature type="transmembrane region" description="Helical" evidence="9">
    <location>
        <begin position="157"/>
        <end position="177"/>
    </location>
</feature>
<dbReference type="GO" id="GO:0004129">
    <property type="term" value="F:cytochrome-c oxidase activity"/>
    <property type="evidence" value="ECO:0007669"/>
    <property type="project" value="InterPro"/>
</dbReference>
<dbReference type="InterPro" id="IPR033945">
    <property type="entry name" value="Cyt_c_oxase_su3_dom"/>
</dbReference>
<dbReference type="InterPro" id="IPR013833">
    <property type="entry name" value="Cyt_c_oxidase_su3_a-hlx"/>
</dbReference>
<reference evidence="11" key="2">
    <citation type="submission" date="2024-06" db="EMBL/GenBank/DDBJ databases">
        <title>Expending Complete Mitogenomes of Ledrinae and Compositional heterogeneity effect on the phylogenetic inferences of paraphyletic family: Cicadellidae (Hemiptera: Cicadomorpha).</title>
        <authorList>
            <person name="Huang W."/>
            <person name="Yu T."/>
            <person name="Zhang Y."/>
        </authorList>
    </citation>
    <scope>NUCLEOTIDE SEQUENCE</scope>
</reference>
<evidence type="ECO:0000256" key="8">
    <source>
        <dbReference type="RuleBase" id="RU003375"/>
    </source>
</evidence>
<feature type="transmembrane region" description="Helical" evidence="9">
    <location>
        <begin position="20"/>
        <end position="53"/>
    </location>
</feature>
<proteinExistence type="inferred from homology"/>
<comment type="function">
    <text evidence="8">Component of the cytochrome c oxidase, the last enzyme in the mitochondrial electron transport chain which drives oxidative phosphorylation. The respiratory chain contains 3 multisubunit complexes succinate dehydrogenase (complex II, CII), ubiquinol-cytochrome c oxidoreductase (cytochrome b-c1 complex, complex III, CIII) and cytochrome c oxidase (complex IV, CIV), that cooperate to transfer electrons derived from NADH and succinate to molecular oxygen, creating an electrochemical gradient over the inner membrane that drives transmembrane transport and the ATP synthase. Cytochrome c oxidase is the component of the respiratory chain that catalyzes the reduction of oxygen to water. Electrons originating from reduced cytochrome c in the intermembrane space (IMS) are transferred via the dinuclear copper A center (CU(A)) of subunit 2 and heme A of subunit 1 to the active site in subunit 1, a binuclear center (BNC) formed by heme A3 and copper B (CU(B)). The BNC reduces molecular oxygen to 2 water molecules using 4 electrons from cytochrome c in the IMS and 4 protons from the mitochondrial matrix.</text>
</comment>
<keyword evidence="5" id="KW-1278">Translocase</keyword>
<reference evidence="11" key="1">
    <citation type="submission" date="2021-06" db="EMBL/GenBank/DDBJ databases">
        <authorList>
            <consortium name="Expending Complete Mitogenomes of Ledrinae and Compositional heterogeneity effect on the phylogenetic inferences of paraphyletic family: Cicadellidae (Hemiptera: Cicadomorpha)"/>
            <person name="Huang W."/>
            <person name="Yu T."/>
            <person name="Zhang Y."/>
        </authorList>
    </citation>
    <scope>NUCLEOTIDE SEQUENCE</scope>
</reference>
<evidence type="ECO:0000259" key="10">
    <source>
        <dbReference type="PROSITE" id="PS50253"/>
    </source>
</evidence>
<evidence type="ECO:0000256" key="9">
    <source>
        <dbReference type="SAM" id="Phobius"/>
    </source>
</evidence>
<dbReference type="PANTHER" id="PTHR11403:SF7">
    <property type="entry name" value="CYTOCHROME C OXIDASE SUBUNIT 3"/>
    <property type="match status" value="1"/>
</dbReference>
<dbReference type="CDD" id="cd01665">
    <property type="entry name" value="Cyt_c_Oxidase_III"/>
    <property type="match status" value="1"/>
</dbReference>
<dbReference type="SUPFAM" id="SSF81452">
    <property type="entry name" value="Cytochrome c oxidase subunit III-like"/>
    <property type="match status" value="1"/>
</dbReference>
<dbReference type="InterPro" id="IPR024791">
    <property type="entry name" value="Cyt_c/ubiquinol_Oxase_su3"/>
</dbReference>
<comment type="subcellular location">
    <subcellularLocation>
        <location evidence="1">Membrane</location>
        <topology evidence="1">Multi-pass membrane protein</topology>
    </subcellularLocation>
</comment>
<dbReference type="Pfam" id="PF00510">
    <property type="entry name" value="COX3"/>
    <property type="match status" value="1"/>
</dbReference>
<feature type="transmembrane region" description="Helical" evidence="9">
    <location>
        <begin position="126"/>
        <end position="145"/>
    </location>
</feature>
<evidence type="ECO:0000256" key="7">
    <source>
        <dbReference type="ARBA" id="ARBA00023136"/>
    </source>
</evidence>
<dbReference type="GO" id="GO:0005739">
    <property type="term" value="C:mitochondrion"/>
    <property type="evidence" value="ECO:0007669"/>
    <property type="project" value="TreeGrafter"/>
</dbReference>
<protein>
    <recommendedName>
        <fullName evidence="3 8">Cytochrome c oxidase subunit 3</fullName>
    </recommendedName>
</protein>
<dbReference type="GO" id="GO:0006123">
    <property type="term" value="P:mitochondrial electron transport, cytochrome c to oxygen"/>
    <property type="evidence" value="ECO:0007669"/>
    <property type="project" value="TreeGrafter"/>
</dbReference>
<organism evidence="11">
    <name type="scientific">Ledropsis sp</name>
    <dbReference type="NCBI Taxonomy" id="3133679"/>
    <lineage>
        <taxon>Eukaryota</taxon>
        <taxon>Metazoa</taxon>
        <taxon>Ecdysozoa</taxon>
        <taxon>Arthropoda</taxon>
        <taxon>Hexapoda</taxon>
        <taxon>Insecta</taxon>
        <taxon>Pterygota</taxon>
        <taxon>Neoptera</taxon>
        <taxon>Paraneoptera</taxon>
        <taxon>Hemiptera</taxon>
        <taxon>Auchenorrhyncha</taxon>
        <taxon>Membracoidea</taxon>
        <taxon>Cicadellidae</taxon>
        <taxon>Ledrinae</taxon>
        <taxon>Ledropsis</taxon>
    </lineage>
</organism>
<geneLocation type="mitochondrion" evidence="11"/>
<keyword evidence="4 8" id="KW-0812">Transmembrane</keyword>
<evidence type="ECO:0000313" key="11">
    <source>
        <dbReference type="EMBL" id="WXH77311.1"/>
    </source>
</evidence>
<name>A0AAU6PC43_9HEMI</name>
<evidence type="ECO:0000256" key="1">
    <source>
        <dbReference type="ARBA" id="ARBA00004141"/>
    </source>
</evidence>
<feature type="transmembrane region" description="Helical" evidence="9">
    <location>
        <begin position="189"/>
        <end position="218"/>
    </location>
</feature>
<dbReference type="EMBL" id="MZ333280">
    <property type="protein sequence ID" value="WXH77311.1"/>
    <property type="molecule type" value="Genomic_DNA"/>
</dbReference>
<feature type="transmembrane region" description="Helical" evidence="9">
    <location>
        <begin position="238"/>
        <end position="258"/>
    </location>
</feature>
<accession>A0AAU6PC43</accession>
<dbReference type="InterPro" id="IPR035973">
    <property type="entry name" value="Cyt_c_oxidase_su3-like_sf"/>
</dbReference>
<feature type="domain" description="Heme-copper oxidase subunit III family profile" evidence="10">
    <location>
        <begin position="2"/>
        <end position="259"/>
    </location>
</feature>
<gene>
    <name evidence="11" type="primary">COX3</name>
</gene>
<feature type="transmembrane region" description="Helical" evidence="9">
    <location>
        <begin position="65"/>
        <end position="86"/>
    </location>
</feature>
<evidence type="ECO:0000256" key="4">
    <source>
        <dbReference type="ARBA" id="ARBA00022692"/>
    </source>
</evidence>
<feature type="transmembrane region" description="Helical" evidence="9">
    <location>
        <begin position="92"/>
        <end position="114"/>
    </location>
</feature>
<evidence type="ECO:0000256" key="2">
    <source>
        <dbReference type="ARBA" id="ARBA00010581"/>
    </source>
</evidence>
<comment type="similarity">
    <text evidence="2 8">Belongs to the cytochrome c oxidase subunit 3 family.</text>
</comment>
<keyword evidence="8 11" id="KW-0496">Mitochondrion</keyword>
<dbReference type="PROSITE" id="PS50253">
    <property type="entry name" value="COX3"/>
    <property type="match status" value="1"/>
</dbReference>